<comment type="caution">
    <text evidence="8">Lacks conserved residue(s) required for the propagation of feature annotation.</text>
</comment>
<name>A0AA97NVF2_PYRO3</name>
<feature type="transmembrane region" description="Helical" evidence="8">
    <location>
        <begin position="334"/>
        <end position="357"/>
    </location>
</feature>
<feature type="transmembrane region" description="Helical" evidence="8">
    <location>
        <begin position="265"/>
        <end position="286"/>
    </location>
</feature>
<keyword evidence="3 8" id="KW-0813">Transport</keyword>
<organism evidence="10">
    <name type="scientific">Pyricularia oryzae (strain Y34)</name>
    <name type="common">Rice blast fungus</name>
    <name type="synonym">Magnaporthe oryzae</name>
    <dbReference type="NCBI Taxonomy" id="1143189"/>
    <lineage>
        <taxon>Eukaryota</taxon>
        <taxon>Fungi</taxon>
        <taxon>Dikarya</taxon>
        <taxon>Ascomycota</taxon>
        <taxon>Pezizomycotina</taxon>
        <taxon>Sordariomycetes</taxon>
        <taxon>Sordariomycetidae</taxon>
        <taxon>Magnaporthales</taxon>
        <taxon>Pyriculariaceae</taxon>
        <taxon>Pyricularia</taxon>
    </lineage>
</organism>
<evidence type="ECO:0000256" key="5">
    <source>
        <dbReference type="ARBA" id="ARBA00022989"/>
    </source>
</evidence>
<dbReference type="InterPro" id="IPR018047">
    <property type="entry name" value="Ammonium_transpt_CS"/>
</dbReference>
<evidence type="ECO:0000256" key="6">
    <source>
        <dbReference type="ARBA" id="ARBA00023136"/>
    </source>
</evidence>
<dbReference type="GO" id="GO:0005886">
    <property type="term" value="C:plasma membrane"/>
    <property type="evidence" value="ECO:0007669"/>
    <property type="project" value="UniProtKB-SubCell"/>
</dbReference>
<feature type="transmembrane region" description="Helical" evidence="8">
    <location>
        <begin position="387"/>
        <end position="412"/>
    </location>
</feature>
<dbReference type="InterPro" id="IPR024041">
    <property type="entry name" value="NH4_transpt_AmtB-like_dom"/>
</dbReference>
<sequence>MVKIHEIELDDFYAIKRPYNGSAETGGDALVQDLNVWYNTGDIAFVITSTALMLLMIPGIGLFYSGLARRKSALSLMFLSILALAVTTVQWFVWGYSLSFSRTANAFIGDLSNAGFQSVLARPSIGGDSIPDLLFAVYEGMLSALTVTLAVGAAAERGRVLPAIAFMFVWATLVYDPIACWTWNPAGWSFRMGGLDYAGGTPVHIASGAAALAYSMMLGPRRGHGTHELNFRPHNVAHIVIGTVFLWFGWFGFNAGSTLAANLRAVLAVVVTHLAACVGGLTWCLMDYRVERKWSAVGFCSGVVAGLVAITPGSGASSANLATRLKFTLGIDDALDIFAVHGVAGFMGNICTALFALNQVVALDGPSAGSSRDGIAGGWLNGHWIQIAYQLAGSFAGLAYSFIVSCAILAALDRIPGCRLRATDEAEVAGMDAAEMGEFAYNYVALTRELLRVPGEENGGSDGTAVCDPFSRPSAMAARHSQWFSGRRELLQADDGGYHVKPARARLGSEGTIISRC</sequence>
<evidence type="ECO:0000256" key="8">
    <source>
        <dbReference type="RuleBase" id="RU362002"/>
    </source>
</evidence>
<feature type="transmembrane region" description="Helical" evidence="8">
    <location>
        <begin position="236"/>
        <end position="253"/>
    </location>
</feature>
<keyword evidence="5 8" id="KW-1133">Transmembrane helix</keyword>
<dbReference type="FunFam" id="1.10.3430.10:FF:000003">
    <property type="entry name" value="Ammonium transporter"/>
    <property type="match status" value="1"/>
</dbReference>
<evidence type="ECO:0000256" key="1">
    <source>
        <dbReference type="ARBA" id="ARBA00004141"/>
    </source>
</evidence>
<feature type="transmembrane region" description="Helical" evidence="8">
    <location>
        <begin position="43"/>
        <end position="64"/>
    </location>
</feature>
<dbReference type="PROSITE" id="PS01219">
    <property type="entry name" value="AMMONIUM_TRANSP"/>
    <property type="match status" value="1"/>
</dbReference>
<evidence type="ECO:0000256" key="7">
    <source>
        <dbReference type="ARBA" id="ARBA00023177"/>
    </source>
</evidence>
<dbReference type="EMBL" id="JH794030">
    <property type="protein sequence ID" value="ELQ37071.1"/>
    <property type="molecule type" value="Genomic_DNA"/>
</dbReference>
<dbReference type="GO" id="GO:0008519">
    <property type="term" value="F:ammonium channel activity"/>
    <property type="evidence" value="ECO:0007669"/>
    <property type="project" value="InterPro"/>
</dbReference>
<reference evidence="10" key="1">
    <citation type="journal article" date="2012" name="PLoS Genet.">
        <title>Comparative analysis of the genomes of two field isolates of the rice blast fungus Magnaporthe oryzae.</title>
        <authorList>
            <person name="Xue M."/>
            <person name="Yang J."/>
            <person name="Li Z."/>
            <person name="Hu S."/>
            <person name="Yao N."/>
            <person name="Dean R.A."/>
            <person name="Zhao W."/>
            <person name="Shen M."/>
            <person name="Zhang H."/>
            <person name="Li C."/>
            <person name="Liu L."/>
            <person name="Cao L."/>
            <person name="Xu X."/>
            <person name="Xing Y."/>
            <person name="Hsiang T."/>
            <person name="Zhang Z."/>
            <person name="Xu J.R."/>
            <person name="Peng Y.L."/>
        </authorList>
    </citation>
    <scope>NUCLEOTIDE SEQUENCE</scope>
    <source>
        <strain evidence="10">Y34</strain>
    </source>
</reference>
<dbReference type="AlphaFoldDB" id="A0AA97NVF2"/>
<feature type="domain" description="Ammonium transporter AmtB-like" evidence="9">
    <location>
        <begin position="44"/>
        <end position="441"/>
    </location>
</feature>
<evidence type="ECO:0000256" key="2">
    <source>
        <dbReference type="ARBA" id="ARBA00005887"/>
    </source>
</evidence>
<dbReference type="InterPro" id="IPR029020">
    <property type="entry name" value="Ammonium/urea_transptr"/>
</dbReference>
<dbReference type="Gene3D" id="1.10.3430.10">
    <property type="entry name" value="Ammonium transporter AmtB like domains"/>
    <property type="match status" value="1"/>
</dbReference>
<evidence type="ECO:0000256" key="4">
    <source>
        <dbReference type="ARBA" id="ARBA00022692"/>
    </source>
</evidence>
<protein>
    <recommendedName>
        <fullName evidence="8">Ammonium transporter</fullName>
    </recommendedName>
</protein>
<accession>A0AA97NVF2</accession>
<proteinExistence type="inferred from homology"/>
<comment type="similarity">
    <text evidence="2 8">Belongs to the ammonia transporter channel (TC 1.A.11.2) family.</text>
</comment>
<feature type="transmembrane region" description="Helical" evidence="8">
    <location>
        <begin position="76"/>
        <end position="94"/>
    </location>
</feature>
<dbReference type="PANTHER" id="PTHR43029">
    <property type="entry name" value="AMMONIUM TRANSPORTER MEP2"/>
    <property type="match status" value="1"/>
</dbReference>
<comment type="subcellular location">
    <subcellularLocation>
        <location evidence="8">Cell membrane</location>
        <topology evidence="8">Multi-pass membrane protein</topology>
    </subcellularLocation>
    <subcellularLocation>
        <location evidence="1">Membrane</location>
        <topology evidence="1">Multi-pass membrane protein</topology>
    </subcellularLocation>
</comment>
<evidence type="ECO:0000259" key="9">
    <source>
        <dbReference type="Pfam" id="PF00909"/>
    </source>
</evidence>
<dbReference type="Proteomes" id="UP000011086">
    <property type="component" value="Unassembled WGS sequence"/>
</dbReference>
<keyword evidence="4 8" id="KW-0812">Transmembrane</keyword>
<feature type="transmembrane region" description="Helical" evidence="8">
    <location>
        <begin position="160"/>
        <end position="178"/>
    </location>
</feature>
<dbReference type="SUPFAM" id="SSF111352">
    <property type="entry name" value="Ammonium transporter"/>
    <property type="match status" value="1"/>
</dbReference>
<dbReference type="InterPro" id="IPR001905">
    <property type="entry name" value="Ammonium_transpt"/>
</dbReference>
<evidence type="ECO:0000256" key="3">
    <source>
        <dbReference type="ARBA" id="ARBA00022448"/>
    </source>
</evidence>
<keyword evidence="6 8" id="KW-0472">Membrane</keyword>
<evidence type="ECO:0000313" key="10">
    <source>
        <dbReference type="EMBL" id="ELQ37071.1"/>
    </source>
</evidence>
<feature type="transmembrane region" description="Helical" evidence="8">
    <location>
        <begin position="198"/>
        <end position="215"/>
    </location>
</feature>
<dbReference type="Pfam" id="PF00909">
    <property type="entry name" value="Ammonium_transp"/>
    <property type="match status" value="1"/>
</dbReference>
<feature type="transmembrane region" description="Helical" evidence="8">
    <location>
        <begin position="133"/>
        <end position="153"/>
    </location>
</feature>
<dbReference type="PANTHER" id="PTHR43029:SF10">
    <property type="entry name" value="AMMONIUM TRANSPORTER MEP2"/>
    <property type="match status" value="1"/>
</dbReference>
<keyword evidence="7 8" id="KW-0924">Ammonia transport</keyword>
<gene>
    <name evidence="10" type="ORF">OOU_Y34scaffold00619g45</name>
</gene>
<dbReference type="NCBIfam" id="TIGR00836">
    <property type="entry name" value="amt"/>
    <property type="match status" value="1"/>
</dbReference>